<reference evidence="8 9" key="1">
    <citation type="journal article" date="2014" name="Nat. Commun.">
        <title>Klebsormidium flaccidum genome reveals primary factors for plant terrestrial adaptation.</title>
        <authorList>
            <person name="Hori K."/>
            <person name="Maruyama F."/>
            <person name="Fujisawa T."/>
            <person name="Togashi T."/>
            <person name="Yamamoto N."/>
            <person name="Seo M."/>
            <person name="Sato S."/>
            <person name="Yamada T."/>
            <person name="Mori H."/>
            <person name="Tajima N."/>
            <person name="Moriyama T."/>
            <person name="Ikeuchi M."/>
            <person name="Watanabe M."/>
            <person name="Wada H."/>
            <person name="Kobayashi K."/>
            <person name="Saito M."/>
            <person name="Masuda T."/>
            <person name="Sasaki-Sekimoto Y."/>
            <person name="Mashiguchi K."/>
            <person name="Awai K."/>
            <person name="Shimojima M."/>
            <person name="Masuda S."/>
            <person name="Iwai M."/>
            <person name="Nobusawa T."/>
            <person name="Narise T."/>
            <person name="Kondo S."/>
            <person name="Saito H."/>
            <person name="Sato R."/>
            <person name="Murakawa M."/>
            <person name="Ihara Y."/>
            <person name="Oshima-Yamada Y."/>
            <person name="Ohtaka K."/>
            <person name="Satoh M."/>
            <person name="Sonobe K."/>
            <person name="Ishii M."/>
            <person name="Ohtani R."/>
            <person name="Kanamori-Sato M."/>
            <person name="Honoki R."/>
            <person name="Miyazaki D."/>
            <person name="Mochizuki H."/>
            <person name="Umetsu J."/>
            <person name="Higashi K."/>
            <person name="Shibata D."/>
            <person name="Kamiya Y."/>
            <person name="Sato N."/>
            <person name="Nakamura Y."/>
            <person name="Tabata S."/>
            <person name="Ida S."/>
            <person name="Kurokawa K."/>
            <person name="Ohta H."/>
        </authorList>
    </citation>
    <scope>NUCLEOTIDE SEQUENCE [LARGE SCALE GENOMIC DNA]</scope>
    <source>
        <strain evidence="8 9">NIES-2285</strain>
    </source>
</reference>
<feature type="region of interest" description="Disordered" evidence="6">
    <location>
        <begin position="2858"/>
        <end position="2887"/>
    </location>
</feature>
<dbReference type="Pfam" id="PF22544">
    <property type="entry name" value="HYDIN_VesB_CFA65-like_Ig"/>
    <property type="match status" value="4"/>
</dbReference>
<evidence type="ECO:0000256" key="1">
    <source>
        <dbReference type="ARBA" id="ARBA00004138"/>
    </source>
</evidence>
<evidence type="ECO:0000256" key="2">
    <source>
        <dbReference type="ARBA" id="ARBA00004496"/>
    </source>
</evidence>
<evidence type="ECO:0000256" key="3">
    <source>
        <dbReference type="ARBA" id="ARBA00022490"/>
    </source>
</evidence>
<dbReference type="Pfam" id="PF24529">
    <property type="entry name" value="CFAP47"/>
    <property type="match status" value="1"/>
</dbReference>
<dbReference type="PANTHER" id="PTHR45912:SF3">
    <property type="entry name" value="CILIA- AND FLAGELLA-ASSOCIATED PROTEIN 47"/>
    <property type="match status" value="1"/>
</dbReference>
<dbReference type="InterPro" id="IPR053879">
    <property type="entry name" value="HYDIN_VesB_CFA65-like_Ig"/>
</dbReference>
<evidence type="ECO:0000256" key="4">
    <source>
        <dbReference type="ARBA" id="ARBA00023069"/>
    </source>
</evidence>
<feature type="compositionally biased region" description="Polar residues" evidence="6">
    <location>
        <begin position="2876"/>
        <end position="2887"/>
    </location>
</feature>
<dbReference type="Pfam" id="PF00307">
    <property type="entry name" value="CH"/>
    <property type="match status" value="1"/>
</dbReference>
<keyword evidence="5" id="KW-0966">Cell projection</keyword>
<dbReference type="InterPro" id="IPR008962">
    <property type="entry name" value="PapD-like_sf"/>
</dbReference>
<evidence type="ECO:0000256" key="6">
    <source>
        <dbReference type="SAM" id="MobiDB-lite"/>
    </source>
</evidence>
<dbReference type="EMBL" id="DF237254">
    <property type="protein sequence ID" value="GAQ86693.1"/>
    <property type="molecule type" value="Genomic_DNA"/>
</dbReference>
<proteinExistence type="predicted"/>
<comment type="subcellular location">
    <subcellularLocation>
        <location evidence="1">Cell projection</location>
        <location evidence="1">Cilium</location>
    </subcellularLocation>
    <subcellularLocation>
        <location evidence="2">Cytoplasm</location>
    </subcellularLocation>
</comment>
<name>A0A1Y1I836_KLENI</name>
<keyword evidence="3" id="KW-0963">Cytoplasm</keyword>
<evidence type="ECO:0000313" key="8">
    <source>
        <dbReference type="EMBL" id="GAQ86693.1"/>
    </source>
</evidence>
<dbReference type="CDD" id="cd21218">
    <property type="entry name" value="CH_PLS_FIM_rpt2"/>
    <property type="match status" value="1"/>
</dbReference>
<evidence type="ECO:0000256" key="5">
    <source>
        <dbReference type="ARBA" id="ARBA00023273"/>
    </source>
</evidence>
<sequence length="2887" mass="310837">MAASLAGPQPEPPPVPKRGLDTPFSGNSNASQSREGAPSTATAAPLLRAHPFIRALPASVNFQASETGAEQHAFLTLKNVDAVRTHSVRILPPTPECFGVVSASRVVKLAPGIETKVKVTVRQDGPLKKDVHGALTIETEQGPPLCIPLHTLLPQSFLHIEPSVLLLGAVAQGSVIEKTLTISNKGGKGAEWSVRFDHSCPVIVEPQSGFLGPNSGEEVKVTYEAKDAGDFKAGVEFKWGEPGQVQSQGVEITASSTPQKVDFCAEDGTPLGRIDFGSLFFGSSKTVRARLRNLGPVPISYETGLYTNPDSSRGSGDHGPIDTISAERLEGLQAAKSKCVTVSPASGTVPPFSELPVVITLAVAREGPMKGFSTTKPAAGAGKQVFSFLTIFDVKEVKRRLKLPIWGQGVEPSVVFTPTALSFGEPGLKTRVKKTLTLENGETELPVRFEFGRLAEFHVAPDHGIIPPRASKLVAVTFDPKVIGPRRAVLTCDISGADKGPVVQKLEVRVDGKAPATVAVKAATVGRGTNRSPEKRRTGFALTSVSPNSGLTSGLVSGLVEAEDDAIGGLHKLSRNESTKRDEHRDQYKTFLRSARMEREERENRGTAKPPPPDDALNLGLALFSGLREPEPELPLAKDPLWLIKDVNEIGKEGSYVRPKNRPLQTNTESEIHSVAKFKARPCEAGEAHECHSQLRPSDIVKIVAGPHSLDFGRVSALAPHTKIFTVTNKLHKSILVGVETRSVPELEKSEPESQVIPPGATAGFRIVLCTNKLQTVRQKVEYVINGQHRFQLEVLAEVEPVALSISREEIDFRYTPDDWEPCITEQLIVHNPNNHTADYQWECSNPAFEVTPTRGAIEKLGSVPVTVTWRPGTGNNDGFLTLSVVGGAGASKRVRCSGESLEGKCAFKDKKLDLGMVPVGAPVHKTVPLRNVGKTDVVFRASAGDQSAVLSCSPVAGRISPGGTQDLELTFEAEEAKEYDAWLQVSARGGKPTGLQVCAHAVVPTVTIEQQEFAFGAIYIGASAQQTLTLTNSSGIPAALLLDLSGHPEFRLELPARVRATATATAPNEEEFADGPLQLISPGGPRSIDVEADSGGSAQGEIDDEGPQYKILLAAKKTLTFVLSFQPTRDRVESFDLPLSVLGVPAGEQPARAVRARGLKPRARLAPPVLAFGAKIVKKETVKQIPYAMETTITNTDEKPLTWQLGTADVDASKGVFTVEPKQGVLAEGTSTTIRVTFLPREAEQYKCSVPVHLDGTTEKEPYSFLTLKGTGLAPGLAFEVREITLPVVPLDIRTRARFYLVNKGYDNLDVKYRLPIDSDKAPLQLEFPGGTLIGFAKERLPVDVSFASDQPLSFTANLDFFDDDGRKFSVPVTGTADNCLLTNHPFLTFNKEALQISVEDGKAPTLVPDAGYKIQPPELSDASVTSQSGALARWLDVTLSRAPIKDIAGEFSASKGKLLVELVENLSGKGVPGKLGKLPPNKKDQAEAVRGQYEKVLTFLKQHGALLNAVKPELLLTEDDLERVLATREQGLEGLGEEGDGEGAAAAGAREAAAAWRAVLANFANVSSEAWHMTLFQVLRIFVLNRVTPKSLATLPGMEGLLPPVPSAGAKRNGKHAATDPSLVGSNFLSVPESVLLKWMTAHFRKVLPGQAYRVTNFDADLRDGTVFYALLVSHWPGLNSFSQALTRGAKSESKVRANAKVLIEMMGVLRLPYTITEDELAFPQARELLVFSVYLYQALPQLAPRSTVEFAGRLGERLAKVVELTNPTSKPISYHVQLEGSKEFEVGKDSIRIEPRGTEKVMITCTPSISKPVEGRLMLASKREGAAVAATMVFALRARALSELPVATWQTEARLFEYTTVELEVGNPFPGDCEFAVTLLQACVKKPAAEPEVKKAVKRAPISEEPSSASVGSADGKAVPPDAFGCDKSVLRLRMKEKGRLVVHFLPFQQGQFSCTVRLEDKIFGEIVHLVEAKAKPPAPTQLPKFVTEFGKNPVVKEVVIPVTNPQFENAKRIFLEKHPGAKNKKQTELLKALGEIVQGASTRAVRFAVHSSSQYVHVPHDVTLGSPNPKPPPKEPAVNGKPPADPKIAAPANVLLATFSPKQPGTYPARVTLTSPADVRVFDLEFCAAAPDARAALAFSCPARASILQELPISNGSDKPLIVKANFSGGTAFTGPREVSVPPGGMTQYALTFRPPWIGEYTSELQLSGAGVYTLTGTGEEPLSEGHVVLECPTRVRALRRIKVPNVIGDQEVPYSFKSDLPDVTGPDVFKVRPNSVVECELAVQPRQVGTVTGSLQFTAPTGQYCWFTVEITAGPPPCEGTVTVKSVVRNPVEVLVTRLENPRDEPATFAVNLQGLGVSGDAAVTVPAGGSADYKLVYRPLFPARGTGSVHFDSETLGLLWFKLELEAEPAPDETLPELLCEVGTTVTHQVSVANPLSKPAVVRATSSNPRNFVANPATLTLPPDGRADVTIEYTPSVLGEVQTGVIELGSAEAGTWVFRCSGRGSPPTSMPETTVTASLKQAASALVSFRNPFSVPVTVRVSIDPGYGDPGPFSVLLRRTHGLSVAPFSVLQIPVAFQPSFIAQLRANLRVELEPEPDYENPSANRETLTWVFPIVGVAEYAEAGRVFRCACKARGSSEGVLEARLVGMGLVTNPERFTYEVATEEGDAAVVAQSLRVEALDEVIFGPDQPLRFRVTFAPLRILSTAADLVITKETGGRWRFEMALEASEPEPDGTIHVEAPVGKTGVSTFTLPALPDREISYRALFGPGSPLEFDVEPTRGVLKPGGRGQELRVAFTPREYAGKPLIGKLYILTDERDWIYEVKGSRPEYKPPVAPPRINSKLSPELATKLEQAQHPPKRNYVRENLKAGTQKQSATKKV</sequence>
<dbReference type="STRING" id="105231.A0A1Y1I836"/>
<dbReference type="InterPro" id="IPR036872">
    <property type="entry name" value="CH_dom_sf"/>
</dbReference>
<dbReference type="PROSITE" id="PS50021">
    <property type="entry name" value="CH"/>
    <property type="match status" value="1"/>
</dbReference>
<feature type="region of interest" description="Disordered" evidence="6">
    <location>
        <begin position="596"/>
        <end position="616"/>
    </location>
</feature>
<dbReference type="Gene3D" id="2.60.40.10">
    <property type="entry name" value="Immunoglobulins"/>
    <property type="match status" value="9"/>
</dbReference>
<dbReference type="GO" id="GO:0060271">
    <property type="term" value="P:cilium assembly"/>
    <property type="evidence" value="ECO:0000318"/>
    <property type="project" value="GO_Central"/>
</dbReference>
<dbReference type="InterPro" id="IPR013783">
    <property type="entry name" value="Ig-like_fold"/>
</dbReference>
<feature type="region of interest" description="Disordered" evidence="6">
    <location>
        <begin position="1900"/>
        <end position="1919"/>
    </location>
</feature>
<dbReference type="GO" id="GO:0005929">
    <property type="term" value="C:cilium"/>
    <property type="evidence" value="ECO:0000318"/>
    <property type="project" value="GO_Central"/>
</dbReference>
<dbReference type="SUPFAM" id="SSF49354">
    <property type="entry name" value="PapD-like"/>
    <property type="match status" value="2"/>
</dbReference>
<dbReference type="OrthoDB" id="10060824at2759"/>
<keyword evidence="9" id="KW-1185">Reference proteome</keyword>
<dbReference type="InterPro" id="IPR056343">
    <property type="entry name" value="CFAP47_dom"/>
</dbReference>
<dbReference type="OMA" id="PMTNEAK"/>
<gene>
    <name evidence="8" type="ORF">KFL_003050050</name>
</gene>
<accession>A0A1Y1I836</accession>
<keyword evidence="4" id="KW-0969">Cilium</keyword>
<protein>
    <recommendedName>
        <fullName evidence="7">Calponin-homology (CH) domain-containing protein</fullName>
    </recommendedName>
</protein>
<dbReference type="Pfam" id="PF26579">
    <property type="entry name" value="Ig_CFAP47"/>
    <property type="match status" value="1"/>
</dbReference>
<dbReference type="Gene3D" id="1.10.418.10">
    <property type="entry name" value="Calponin-like domain"/>
    <property type="match status" value="1"/>
</dbReference>
<evidence type="ECO:0000313" key="9">
    <source>
        <dbReference type="Proteomes" id="UP000054558"/>
    </source>
</evidence>
<dbReference type="GO" id="GO:0005737">
    <property type="term" value="C:cytoplasm"/>
    <property type="evidence" value="ECO:0007669"/>
    <property type="project" value="UniProtKB-SubCell"/>
</dbReference>
<feature type="region of interest" description="Disordered" evidence="6">
    <location>
        <begin position="1066"/>
        <end position="1087"/>
    </location>
</feature>
<evidence type="ECO:0000259" key="7">
    <source>
        <dbReference type="PROSITE" id="PS50021"/>
    </source>
</evidence>
<dbReference type="PANTHER" id="PTHR45912">
    <property type="entry name" value="CILIA- AND FLAGELLA-ASSOCIATED PROTEIN 47"/>
    <property type="match status" value="1"/>
</dbReference>
<organism evidence="8 9">
    <name type="scientific">Klebsormidium nitens</name>
    <name type="common">Green alga</name>
    <name type="synonym">Ulothrix nitens</name>
    <dbReference type="NCBI Taxonomy" id="105231"/>
    <lineage>
        <taxon>Eukaryota</taxon>
        <taxon>Viridiplantae</taxon>
        <taxon>Streptophyta</taxon>
        <taxon>Klebsormidiophyceae</taxon>
        <taxon>Klebsormidiales</taxon>
        <taxon>Klebsormidiaceae</taxon>
        <taxon>Klebsormidium</taxon>
    </lineage>
</organism>
<feature type="domain" description="Calponin-homology (CH)" evidence="7">
    <location>
        <begin position="1632"/>
        <end position="1743"/>
    </location>
</feature>
<dbReference type="Proteomes" id="UP000054558">
    <property type="component" value="Unassembled WGS sequence"/>
</dbReference>
<dbReference type="SUPFAM" id="SSF47576">
    <property type="entry name" value="Calponin-homology domain, CH-domain"/>
    <property type="match status" value="1"/>
</dbReference>
<dbReference type="InterPro" id="IPR001715">
    <property type="entry name" value="CH_dom"/>
</dbReference>
<feature type="compositionally biased region" description="Polar residues" evidence="6">
    <location>
        <begin position="24"/>
        <end position="41"/>
    </location>
</feature>
<feature type="region of interest" description="Disordered" evidence="6">
    <location>
        <begin position="1"/>
        <end position="41"/>
    </location>
</feature>
<dbReference type="InterPro" id="IPR058952">
    <property type="entry name" value="Ig_CFAP47"/>
</dbReference>
<feature type="compositionally biased region" description="Basic and acidic residues" evidence="6">
    <location>
        <begin position="596"/>
        <end position="606"/>
    </location>
</feature>
<feature type="region of interest" description="Disordered" evidence="6">
    <location>
        <begin position="2067"/>
        <end position="2086"/>
    </location>
</feature>